<dbReference type="AlphaFoldDB" id="A0ABD5PK51"/>
<keyword evidence="2" id="KW-1185">Reference proteome</keyword>
<comment type="caution">
    <text evidence="1">The sequence shown here is derived from an EMBL/GenBank/DDBJ whole genome shotgun (WGS) entry which is preliminary data.</text>
</comment>
<gene>
    <name evidence="1" type="ORF">ACFO5R_02695</name>
</gene>
<name>A0ABD5PK51_9EURY</name>
<dbReference type="EMBL" id="JBHSFA010000002">
    <property type="protein sequence ID" value="MFC4540836.1"/>
    <property type="molecule type" value="Genomic_DNA"/>
</dbReference>
<accession>A0ABD5PK51</accession>
<evidence type="ECO:0000313" key="1">
    <source>
        <dbReference type="EMBL" id="MFC4540836.1"/>
    </source>
</evidence>
<dbReference type="Proteomes" id="UP001595898">
    <property type="component" value="Unassembled WGS sequence"/>
</dbReference>
<sequence length="143" mass="15763">MEKYTEISPAIMMTLHEQLDSDQQTVAHVGPDPASWGSGMRRPRVIHIPIVSINAGDAVLVGRIFEEGASLEAYDCEISERPVKTTGCEMAAELIEKELTGISYDEGPIPVEFEGDKEVMEEIVNELDTSDEDIDVMYRSASS</sequence>
<reference evidence="1 2" key="1">
    <citation type="journal article" date="2019" name="Int. J. Syst. Evol. Microbiol.">
        <title>The Global Catalogue of Microorganisms (GCM) 10K type strain sequencing project: providing services to taxonomists for standard genome sequencing and annotation.</title>
        <authorList>
            <consortium name="The Broad Institute Genomics Platform"/>
            <consortium name="The Broad Institute Genome Sequencing Center for Infectious Disease"/>
            <person name="Wu L."/>
            <person name="Ma J."/>
        </authorList>
    </citation>
    <scope>NUCLEOTIDE SEQUENCE [LARGE SCALE GENOMIC DNA]</scope>
    <source>
        <strain evidence="1 2">WLHS5</strain>
    </source>
</reference>
<organism evidence="1 2">
    <name type="scientific">Halosolutus amylolyticus</name>
    <dbReference type="NCBI Taxonomy" id="2932267"/>
    <lineage>
        <taxon>Archaea</taxon>
        <taxon>Methanobacteriati</taxon>
        <taxon>Methanobacteriota</taxon>
        <taxon>Stenosarchaea group</taxon>
        <taxon>Halobacteria</taxon>
        <taxon>Halobacteriales</taxon>
        <taxon>Natrialbaceae</taxon>
        <taxon>Halosolutus</taxon>
    </lineage>
</organism>
<protein>
    <submittedName>
        <fullName evidence="1">Uncharacterized protein</fullName>
    </submittedName>
</protein>
<proteinExistence type="predicted"/>
<evidence type="ECO:0000313" key="2">
    <source>
        <dbReference type="Proteomes" id="UP001595898"/>
    </source>
</evidence>
<dbReference type="RefSeq" id="WP_250138996.1">
    <property type="nucleotide sequence ID" value="NZ_JALIQP010000001.1"/>
</dbReference>